<accession>A0ABR4ITL7</accession>
<protein>
    <submittedName>
        <fullName evidence="1">Uncharacterized protein</fullName>
    </submittedName>
</protein>
<reference evidence="1 2" key="1">
    <citation type="submission" date="2024-07" db="EMBL/GenBank/DDBJ databases">
        <title>Section-level genome sequencing and comparative genomics of Aspergillus sections Usti and Cavernicolus.</title>
        <authorList>
            <consortium name="Lawrence Berkeley National Laboratory"/>
            <person name="Nybo J.L."/>
            <person name="Vesth T.C."/>
            <person name="Theobald S."/>
            <person name="Frisvad J.C."/>
            <person name="Larsen T.O."/>
            <person name="Kjaerboelling I."/>
            <person name="Rothschild-Mancinelli K."/>
            <person name="Lyhne E.K."/>
            <person name="Kogle M.E."/>
            <person name="Barry K."/>
            <person name="Clum A."/>
            <person name="Na H."/>
            <person name="Ledsgaard L."/>
            <person name="Lin J."/>
            <person name="Lipzen A."/>
            <person name="Kuo A."/>
            <person name="Riley R."/>
            <person name="Mondo S."/>
            <person name="LaButti K."/>
            <person name="Haridas S."/>
            <person name="Pangalinan J."/>
            <person name="Salamov A.A."/>
            <person name="Simmons B.A."/>
            <person name="Magnuson J.K."/>
            <person name="Chen J."/>
            <person name="Drula E."/>
            <person name="Henrissat B."/>
            <person name="Wiebenga A."/>
            <person name="Lubbers R.J."/>
            <person name="Gomes A.C."/>
            <person name="Makela M.R."/>
            <person name="Stajich J."/>
            <person name="Grigoriev I.V."/>
            <person name="Mortensen U.H."/>
            <person name="De vries R.P."/>
            <person name="Baker S.E."/>
            <person name="Andersen M.R."/>
        </authorList>
    </citation>
    <scope>NUCLEOTIDE SEQUENCE [LARGE SCALE GENOMIC DNA]</scope>
    <source>
        <strain evidence="1 2">CBS 600.67</strain>
    </source>
</reference>
<keyword evidence="2" id="KW-1185">Reference proteome</keyword>
<proteinExistence type="predicted"/>
<evidence type="ECO:0000313" key="2">
    <source>
        <dbReference type="Proteomes" id="UP001610335"/>
    </source>
</evidence>
<dbReference type="EMBL" id="JBFXLS010000010">
    <property type="protein sequence ID" value="KAL2831100.1"/>
    <property type="molecule type" value="Genomic_DNA"/>
</dbReference>
<name>A0ABR4ITL7_9EURO</name>
<organism evidence="1 2">
    <name type="scientific">Aspergillus cavernicola</name>
    <dbReference type="NCBI Taxonomy" id="176166"/>
    <lineage>
        <taxon>Eukaryota</taxon>
        <taxon>Fungi</taxon>
        <taxon>Dikarya</taxon>
        <taxon>Ascomycota</taxon>
        <taxon>Pezizomycotina</taxon>
        <taxon>Eurotiomycetes</taxon>
        <taxon>Eurotiomycetidae</taxon>
        <taxon>Eurotiales</taxon>
        <taxon>Aspergillaceae</taxon>
        <taxon>Aspergillus</taxon>
        <taxon>Aspergillus subgen. Nidulantes</taxon>
    </lineage>
</organism>
<sequence>MRAFWKSPWMKSKISLSDDQHVELLSKGCDVDQLSTKETPPQVTVARERYVGYGIGGAGNIRKSVSLLLDSPRMYPLTSETG</sequence>
<comment type="caution">
    <text evidence="1">The sequence shown here is derived from an EMBL/GenBank/DDBJ whole genome shotgun (WGS) entry which is preliminary data.</text>
</comment>
<gene>
    <name evidence="1" type="ORF">BDW59DRAFT_140396</name>
</gene>
<evidence type="ECO:0000313" key="1">
    <source>
        <dbReference type="EMBL" id="KAL2831100.1"/>
    </source>
</evidence>
<dbReference type="Proteomes" id="UP001610335">
    <property type="component" value="Unassembled WGS sequence"/>
</dbReference>